<evidence type="ECO:0000256" key="2">
    <source>
        <dbReference type="SAM" id="MobiDB-lite"/>
    </source>
</evidence>
<organism evidence="4">
    <name type="scientific">Tabanus bromius</name>
    <name type="common">Band-eyed brown horse fly</name>
    <dbReference type="NCBI Taxonomy" id="304241"/>
    <lineage>
        <taxon>Eukaryota</taxon>
        <taxon>Metazoa</taxon>
        <taxon>Ecdysozoa</taxon>
        <taxon>Arthropoda</taxon>
        <taxon>Hexapoda</taxon>
        <taxon>Insecta</taxon>
        <taxon>Pterygota</taxon>
        <taxon>Neoptera</taxon>
        <taxon>Endopterygota</taxon>
        <taxon>Diptera</taxon>
        <taxon>Brachycera</taxon>
        <taxon>Tabanomorpha</taxon>
        <taxon>Tabanoidea</taxon>
        <taxon>Tabanidae</taxon>
        <taxon>Tabanus</taxon>
    </lineage>
</organism>
<evidence type="ECO:0000259" key="3">
    <source>
        <dbReference type="PROSITE" id="PS51203"/>
    </source>
</evidence>
<reference evidence="4" key="1">
    <citation type="journal article" date="2015" name="Insect Biochem. Mol. Biol.">
        <title>An insight into the sialome of the horse fly, Tabanus bromius.</title>
        <authorList>
            <person name="Ribeiro J.M."/>
            <person name="Kazimirova M."/>
            <person name="Takac P."/>
            <person name="Andersen J.F."/>
            <person name="Francischetti I.M."/>
        </authorList>
    </citation>
    <scope>NUCLEOTIDE SEQUENCE</scope>
</reference>
<dbReference type="InterPro" id="IPR007052">
    <property type="entry name" value="CS_dom"/>
</dbReference>
<evidence type="ECO:0000313" key="4">
    <source>
        <dbReference type="EMBL" id="JAI16103.1"/>
    </source>
</evidence>
<dbReference type="FunFam" id="2.60.40.790:FF:000013">
    <property type="entry name" value="Very-long-chain (3R)-3-hydroxyacyl-CoA dehydratase"/>
    <property type="match status" value="1"/>
</dbReference>
<dbReference type="GO" id="GO:0005634">
    <property type="term" value="C:nucleus"/>
    <property type="evidence" value="ECO:0007669"/>
    <property type="project" value="TreeGrafter"/>
</dbReference>
<dbReference type="GO" id="GO:0051087">
    <property type="term" value="F:protein-folding chaperone binding"/>
    <property type="evidence" value="ECO:0007669"/>
    <property type="project" value="TreeGrafter"/>
</dbReference>
<dbReference type="AlphaFoldDB" id="A0A0K8TPP8"/>
<dbReference type="PANTHER" id="PTHR22932">
    <property type="entry name" value="TELOMERASE-BINDING PROTEIN P23 HSP90 CO-CHAPERONE"/>
    <property type="match status" value="1"/>
</dbReference>
<dbReference type="InterPro" id="IPR045250">
    <property type="entry name" value="p23-like"/>
</dbReference>
<name>A0A0K8TPP8_TABBR</name>
<accession>A0A0K8TPP8</accession>
<dbReference type="GO" id="GO:0051131">
    <property type="term" value="P:chaperone-mediated protein complex assembly"/>
    <property type="evidence" value="ECO:0007669"/>
    <property type="project" value="TreeGrafter"/>
</dbReference>
<dbReference type="PROSITE" id="PS51203">
    <property type="entry name" value="CS"/>
    <property type="match status" value="1"/>
</dbReference>
<dbReference type="Gene3D" id="2.60.40.790">
    <property type="match status" value="1"/>
</dbReference>
<evidence type="ECO:0000256" key="1">
    <source>
        <dbReference type="ARBA" id="ARBA00025733"/>
    </source>
</evidence>
<sequence length="169" mass="19238">MSANTAVPPPVSWAQRNDLLFVIVNVECKDVEYKFTEDSMYFKGTSIQGNKLHEVTLNFLHKINPDKVTSKNISRCLEFTIYKAESGPYWPTLTSDKKKPHFLKVDFNKWVDEGSDEEIDHNDLFGNLGRLHEGGDKPSVNDLFAGEEDEEEDSDDEQIPPLVSDSNKE</sequence>
<dbReference type="GO" id="GO:0051879">
    <property type="term" value="F:Hsp90 protein binding"/>
    <property type="evidence" value="ECO:0007669"/>
    <property type="project" value="InterPro"/>
</dbReference>
<feature type="compositionally biased region" description="Acidic residues" evidence="2">
    <location>
        <begin position="145"/>
        <end position="158"/>
    </location>
</feature>
<dbReference type="PANTHER" id="PTHR22932:SF1">
    <property type="entry name" value="CO-CHAPERONE PROTEIN DAF-41"/>
    <property type="match status" value="1"/>
</dbReference>
<feature type="domain" description="CS" evidence="3">
    <location>
        <begin position="6"/>
        <end position="94"/>
    </location>
</feature>
<dbReference type="EMBL" id="GDAI01001500">
    <property type="protein sequence ID" value="JAI16103.1"/>
    <property type="molecule type" value="mRNA"/>
</dbReference>
<dbReference type="SUPFAM" id="SSF49764">
    <property type="entry name" value="HSP20-like chaperones"/>
    <property type="match status" value="1"/>
</dbReference>
<protein>
    <submittedName>
        <fullName evidence="4">Putative hsp90 co-chaperone p23</fullName>
    </submittedName>
</protein>
<proteinExistence type="evidence at transcript level"/>
<dbReference type="GO" id="GO:0006457">
    <property type="term" value="P:protein folding"/>
    <property type="evidence" value="ECO:0007669"/>
    <property type="project" value="TreeGrafter"/>
</dbReference>
<feature type="region of interest" description="Disordered" evidence="2">
    <location>
        <begin position="127"/>
        <end position="169"/>
    </location>
</feature>
<dbReference type="GO" id="GO:0005829">
    <property type="term" value="C:cytosol"/>
    <property type="evidence" value="ECO:0007669"/>
    <property type="project" value="TreeGrafter"/>
</dbReference>
<comment type="similarity">
    <text evidence="1">Belongs to the p23/wos2 family.</text>
</comment>
<dbReference type="Pfam" id="PF04969">
    <property type="entry name" value="CS"/>
    <property type="match status" value="1"/>
</dbReference>
<dbReference type="CDD" id="cd06465">
    <property type="entry name" value="p23_hB-ind1_like"/>
    <property type="match status" value="1"/>
</dbReference>
<dbReference type="InterPro" id="IPR008978">
    <property type="entry name" value="HSP20-like_chaperone"/>
</dbReference>